<keyword evidence="3" id="KW-1185">Reference proteome</keyword>
<gene>
    <name evidence="1" type="ORF">HINF_LOCUS33360</name>
    <name evidence="2" type="ORF">HINF_LOCUS67572</name>
</gene>
<name>A0AA86U7B8_9EUKA</name>
<organism evidence="1">
    <name type="scientific">Hexamita inflata</name>
    <dbReference type="NCBI Taxonomy" id="28002"/>
    <lineage>
        <taxon>Eukaryota</taxon>
        <taxon>Metamonada</taxon>
        <taxon>Diplomonadida</taxon>
        <taxon>Hexamitidae</taxon>
        <taxon>Hexamitinae</taxon>
        <taxon>Hexamita</taxon>
    </lineage>
</organism>
<accession>A0AA86U7B8</accession>
<dbReference type="AlphaFoldDB" id="A0AA86U7B8"/>
<evidence type="ECO:0000313" key="2">
    <source>
        <dbReference type="EMBL" id="CAL6094652.1"/>
    </source>
</evidence>
<reference evidence="1" key="1">
    <citation type="submission" date="2023-06" db="EMBL/GenBank/DDBJ databases">
        <authorList>
            <person name="Kurt Z."/>
        </authorList>
    </citation>
    <scope>NUCLEOTIDE SEQUENCE</scope>
</reference>
<evidence type="ECO:0000313" key="1">
    <source>
        <dbReference type="EMBL" id="CAI9945715.1"/>
    </source>
</evidence>
<sequence length="306" mass="37060">MSDLDITQQRVISIMYTCTGVLSQEQENIIKQNGKKEVTINEIHQLVKQKYPDHTNKRKNLVFESLKRMHFSLKKREQQYHVTHVYLNKDIDKILDQLNDQDRVFQAEQLLKQYEISQKMKNIALQECNNIFKRNDQLIVFDKEAVIHEDDYNVINETTEHPQQMQYQQMEPQQMQYQQRTPQQMQYQQRTPQQMQYQQRTPQQMQYQQMEPQQMQYQQMEPQQMQYQQMEPQQMQYPQMEQIQDLQSIFADDIQQYQQELQQHKQTMPIPLPQQYEGQILESNSKGQTFFKSAALNQPYPNPLVV</sequence>
<dbReference type="Proteomes" id="UP001642409">
    <property type="component" value="Unassembled WGS sequence"/>
</dbReference>
<dbReference type="EMBL" id="CATOUU010000748">
    <property type="protein sequence ID" value="CAI9945715.1"/>
    <property type="molecule type" value="Genomic_DNA"/>
</dbReference>
<reference evidence="2 3" key="2">
    <citation type="submission" date="2024-07" db="EMBL/GenBank/DDBJ databases">
        <authorList>
            <person name="Akdeniz Z."/>
        </authorList>
    </citation>
    <scope>NUCLEOTIDE SEQUENCE [LARGE SCALE GENOMIC DNA]</scope>
</reference>
<protein>
    <submittedName>
        <fullName evidence="1">Protein PAT1-like 1</fullName>
    </submittedName>
    <submittedName>
        <fullName evidence="2">Protein_PAT1-like 1</fullName>
    </submittedName>
</protein>
<proteinExistence type="predicted"/>
<evidence type="ECO:0000313" key="3">
    <source>
        <dbReference type="Proteomes" id="UP001642409"/>
    </source>
</evidence>
<dbReference type="EMBL" id="CAXDID020000468">
    <property type="protein sequence ID" value="CAL6094652.1"/>
    <property type="molecule type" value="Genomic_DNA"/>
</dbReference>
<comment type="caution">
    <text evidence="1">The sequence shown here is derived from an EMBL/GenBank/DDBJ whole genome shotgun (WGS) entry which is preliminary data.</text>
</comment>